<reference evidence="2" key="3">
    <citation type="journal article" date="2006" name="Nucleic Acids Res.">
        <title>The Rice Annotation Project Database (RAP-DB): hub for Oryza sativa ssp. japonica genome information.</title>
        <authorList>
            <person name="Ohyanagi H."/>
            <person name="Tanaka T."/>
            <person name="Sakai H."/>
            <person name="Shigemoto Y."/>
            <person name="Yamaguchi K."/>
            <person name="Habara T."/>
            <person name="Fujii Y."/>
            <person name="Antonio B.A."/>
            <person name="Nagamura Y."/>
            <person name="Imanishi T."/>
            <person name="Ikeo K."/>
            <person name="Itoh T."/>
            <person name="Gojobori T."/>
            <person name="Sasaki T."/>
        </authorList>
    </citation>
    <scope>NUCLEOTIDE SEQUENCE</scope>
</reference>
<dbReference type="Proteomes" id="UP000000763">
    <property type="component" value="Chromosome 8"/>
</dbReference>
<dbReference type="EMBL" id="AP005730">
    <property type="protein sequence ID" value="BAD10604.1"/>
    <property type="molecule type" value="Genomic_DNA"/>
</dbReference>
<accession>Q6YX26</accession>
<reference evidence="2" key="5">
    <citation type="journal article" date="2008" name="Nucleic Acids Res.">
        <title>The Rice Annotation Project Database (RAP-DB): 2008 update.</title>
        <authorList>
            <consortium name="The Rice Annotation Project (RAP)"/>
            <person name="Tanaka T."/>
            <person name="Antonio B.A."/>
            <person name="Kikuchi S."/>
            <person name="Matsumoto T."/>
            <person name="Nagamura Y."/>
            <person name="Numa H."/>
            <person name="Sakai H."/>
            <person name="Wu J."/>
            <person name="Itoh T."/>
            <person name="Sasaki T."/>
            <person name="Aono R."/>
            <person name="Fujii Y."/>
            <person name="Habara T."/>
            <person name="Harada E."/>
            <person name="Kanno M."/>
            <person name="Kawahara Y."/>
            <person name="Kawashima H."/>
            <person name="Kubooka H."/>
            <person name="Matsuya A."/>
            <person name="Nakaoka H."/>
            <person name="Saichi N."/>
            <person name="Sanbonmatsu R."/>
            <person name="Sato Y."/>
            <person name="Shinso Y."/>
            <person name="Suzuki M."/>
            <person name="Takeda J."/>
            <person name="Tanino M."/>
            <person name="Todokoro F."/>
            <person name="Yamaguchi K."/>
            <person name="Yamamoto N."/>
            <person name="Yamasaki C."/>
            <person name="Imanishi T."/>
            <person name="Okido T."/>
            <person name="Tada M."/>
            <person name="Ikeo K."/>
            <person name="Tateno Y."/>
            <person name="Gojobori T."/>
            <person name="Lin Y.C."/>
            <person name="Wei F.J."/>
            <person name="Hsing Y.I."/>
            <person name="Zhao Q."/>
            <person name="Han B."/>
            <person name="Kramer M.R."/>
            <person name="McCombie R.W."/>
            <person name="Lonsdale D."/>
            <person name="O'Donovan C.C."/>
            <person name="Whitfield E.J."/>
            <person name="Apweiler R."/>
            <person name="Koyanagi K.O."/>
            <person name="Khurana J.P."/>
            <person name="Raghuvanshi S."/>
            <person name="Singh N.K."/>
            <person name="Tyagi A.K."/>
            <person name="Haberer G."/>
            <person name="Fujisawa M."/>
            <person name="Hosokawa S."/>
            <person name="Ito Y."/>
            <person name="Ikawa H."/>
            <person name="Shibata M."/>
            <person name="Yamamoto M."/>
            <person name="Bruskiewich R.M."/>
            <person name="Hoen D.R."/>
            <person name="Bureau TE."/>
            <person name="Namiki N."/>
            <person name="Ohyanagi H."/>
            <person name="Sakai Y."/>
            <person name="Nobushima S."/>
            <person name="Sakata K."/>
            <person name="Barrero R.A."/>
            <person name="Sato Y."/>
            <person name="Souvorov A."/>
            <person name="Smith-White B."/>
            <person name="Tatusova T."/>
            <person name="An S."/>
            <person name="An G."/>
            <person name="OOta S."/>
            <person name="Fuks G."/>
            <person name="Messing J."/>
            <person name="Christie K.R."/>
            <person name="Lieberherr D."/>
            <person name="Kim H."/>
            <person name="Zuccolo A."/>
            <person name="Wing R.A."/>
            <person name="Nobuta K."/>
            <person name="Green P.J."/>
            <person name="Lu C."/>
            <person name="Meyers BC."/>
            <person name="Chaparro C."/>
            <person name="Piegu B."/>
            <person name="Panaud O."/>
            <person name="Echeverria M."/>
        </authorList>
    </citation>
    <scope>NUCLEOTIDE SEQUENCE</scope>
</reference>
<sequence>MVPFVMSGNRSCQIYTNNFLDRSADKAFTSTKVAVATGTLIEPLLWARRHINWINSRSIIRRMCYISHVRPAAVCTDFFINTFITNPCCIRDMTGQEVPSHV</sequence>
<reference evidence="2" key="4">
    <citation type="journal article" date="2007" name="Genome Res.">
        <title>Curated Genome Annotation of Oryza sativa ssp. japonica and Comparative Genome Analysis with Arabidopsis thaliana.</title>
        <authorList>
            <consortium name="The Rice Annotation Project (RAP)"/>
            <person name="Itoh T."/>
            <person name="Tanaka T."/>
            <person name="Barrero R.A."/>
            <person name="Yamasaki C."/>
            <person name="Fujii Y."/>
            <person name="Hilton P.B."/>
            <person name="Antonio B.A."/>
            <person name="Aono H."/>
            <person name="Apweiler R."/>
            <person name="Bruskiewich R."/>
            <person name="Bureau T."/>
            <person name="Burr F."/>
            <person name="Costa de Oliveira A."/>
            <person name="Fuks G."/>
            <person name="Habara T."/>
            <person name="Haberer G."/>
            <person name="Han B."/>
            <person name="Harada E."/>
            <person name="Hiraki A.T."/>
            <person name="Hirochika H."/>
            <person name="Hoen D."/>
            <person name="Hokari H."/>
            <person name="Hosokawa S."/>
            <person name="Hsing Y."/>
            <person name="Ikawa H."/>
            <person name="Ikeo K."/>
            <person name="Imanishi T."/>
            <person name="Ito Y."/>
            <person name="Jaiswal P."/>
            <person name="Kanno M."/>
            <person name="Kawahara Y."/>
            <person name="Kawamura T."/>
            <person name="Kawashima H."/>
            <person name="Khurana J.P."/>
            <person name="Kikuchi S."/>
            <person name="Komatsu S."/>
            <person name="Koyanagi K.O."/>
            <person name="Kubooka H."/>
            <person name="Lieberherr D."/>
            <person name="Lin Y.C."/>
            <person name="Lonsdale D."/>
            <person name="Matsumoto T."/>
            <person name="Matsuya A."/>
            <person name="McCombie W.R."/>
            <person name="Messing J."/>
            <person name="Miyao A."/>
            <person name="Mulder N."/>
            <person name="Nagamura Y."/>
            <person name="Nam J."/>
            <person name="Namiki N."/>
            <person name="Numa H."/>
            <person name="Nurimoto S."/>
            <person name="O'donovan C."/>
            <person name="Ohyanagi H."/>
            <person name="Okido T."/>
            <person name="Oota S."/>
            <person name="Osato N."/>
            <person name="Palmer L.E."/>
            <person name="Quetier F."/>
            <person name="Raghuvanshi S."/>
            <person name="Saichi N."/>
            <person name="Sakai H."/>
            <person name="Sakai Y."/>
            <person name="Sakata K."/>
            <person name="Sakurai T."/>
            <person name="Sato F."/>
            <person name="Sato Y."/>
            <person name="Schoof H."/>
            <person name="Seki M."/>
            <person name="Shibata M."/>
            <person name="Shimizu Y."/>
            <person name="Shinozaki K."/>
            <person name="Shinso Y."/>
            <person name="Singh N.K."/>
            <person name="Smith-White B."/>
            <person name="Takeda J."/>
            <person name="Tanino M."/>
            <person name="Tatusova T."/>
            <person name="Thongjuea S."/>
            <person name="Todokoro F."/>
            <person name="Tsugane M."/>
            <person name="Tyagi A.K."/>
            <person name="Vanavichit A."/>
            <person name="Wang A."/>
            <person name="Wing R.A."/>
            <person name="Yamaguchi K."/>
            <person name="Yamamoto M."/>
            <person name="Yamamoto N."/>
            <person name="Yu Y."/>
            <person name="Zhang H."/>
            <person name="Zhao Q."/>
            <person name="Higo K."/>
            <person name="Burr B."/>
            <person name="Gojobori T."/>
            <person name="Sasaki T."/>
        </authorList>
    </citation>
    <scope>NUCLEOTIDE SEQUENCE</scope>
</reference>
<reference evidence="1" key="1">
    <citation type="submission" date="2002-09" db="EMBL/GenBank/DDBJ databases">
        <title>Oryza sativa nipponbare(GA3) genomic DNA, chromosome 8, BAC clone:OSJNBa0073J19.</title>
        <authorList>
            <person name="Sasaki T."/>
            <person name="Matsumoto T."/>
            <person name="Katayose Y."/>
        </authorList>
    </citation>
    <scope>NUCLEOTIDE SEQUENCE</scope>
</reference>
<dbReference type="KEGG" id="dosa:Os08g0123600"/>
<gene>
    <name evidence="2" type="ordered locus">Os08g0123600</name>
    <name evidence="1" type="ORF">OSJNBa0073J19.35</name>
</gene>
<organism evidence="1 3">
    <name type="scientific">Oryza sativa subsp. japonica</name>
    <name type="common">Rice</name>
    <dbReference type="NCBI Taxonomy" id="39947"/>
    <lineage>
        <taxon>Eukaryota</taxon>
        <taxon>Viridiplantae</taxon>
        <taxon>Streptophyta</taxon>
        <taxon>Embryophyta</taxon>
        <taxon>Tracheophyta</taxon>
        <taxon>Spermatophyta</taxon>
        <taxon>Magnoliopsida</taxon>
        <taxon>Liliopsida</taxon>
        <taxon>Poales</taxon>
        <taxon>Poaceae</taxon>
        <taxon>BOP clade</taxon>
        <taxon>Oryzoideae</taxon>
        <taxon>Oryzeae</taxon>
        <taxon>Oryzinae</taxon>
        <taxon>Oryza</taxon>
        <taxon>Oryza sativa</taxon>
    </lineage>
</organism>
<protein>
    <submittedName>
        <fullName evidence="2">Os08g0123600 protein</fullName>
    </submittedName>
</protein>
<evidence type="ECO:0000313" key="3">
    <source>
        <dbReference type="Proteomes" id="UP000000763"/>
    </source>
</evidence>
<proteinExistence type="predicted"/>
<evidence type="ECO:0000313" key="1">
    <source>
        <dbReference type="EMBL" id="BAD10604.1"/>
    </source>
</evidence>
<dbReference type="AlphaFoldDB" id="Q6YX26"/>
<reference evidence="2" key="8">
    <citation type="submission" date="2012-08" db="EMBL/GenBank/DDBJ databases">
        <title>The Second Rice Annotation Project Meeting (RAP2).</title>
        <authorList>
            <consortium name="The Rice Annotation Project (RAP)"/>
        </authorList>
    </citation>
    <scope>NUCLEOTIDE SEQUENCE</scope>
</reference>
<reference evidence="2 3" key="2">
    <citation type="journal article" date="2005" name="Nature">
        <title>The map-based sequence of the rice genome.</title>
        <authorList>
            <consortium name="International rice genome sequencing project (IRGSP)"/>
            <person name="Matsumoto T."/>
            <person name="Wu J."/>
            <person name="Kanamori H."/>
            <person name="Katayose Y."/>
            <person name="Fujisawa M."/>
            <person name="Namiki N."/>
            <person name="Mizuno H."/>
            <person name="Yamamoto K."/>
            <person name="Antonio B.A."/>
            <person name="Baba T."/>
            <person name="Sakata K."/>
            <person name="Nagamura Y."/>
            <person name="Aoki H."/>
            <person name="Arikawa K."/>
            <person name="Arita K."/>
            <person name="Bito T."/>
            <person name="Chiden Y."/>
            <person name="Fujitsuka N."/>
            <person name="Fukunaka R."/>
            <person name="Hamada M."/>
            <person name="Harada C."/>
            <person name="Hayashi A."/>
            <person name="Hijishita S."/>
            <person name="Honda M."/>
            <person name="Hosokawa S."/>
            <person name="Ichikawa Y."/>
            <person name="Idonuma A."/>
            <person name="Iijima M."/>
            <person name="Ikeda M."/>
            <person name="Ikeno M."/>
            <person name="Ito K."/>
            <person name="Ito S."/>
            <person name="Ito T."/>
            <person name="Ito Y."/>
            <person name="Ito Y."/>
            <person name="Iwabuchi A."/>
            <person name="Kamiya K."/>
            <person name="Karasawa W."/>
            <person name="Kurita K."/>
            <person name="Katagiri S."/>
            <person name="Kikuta A."/>
            <person name="Kobayashi H."/>
            <person name="Kobayashi N."/>
            <person name="Machita K."/>
            <person name="Maehara T."/>
            <person name="Masukawa M."/>
            <person name="Mizubayashi T."/>
            <person name="Mukai Y."/>
            <person name="Nagasaki H."/>
            <person name="Nagata Y."/>
            <person name="Naito S."/>
            <person name="Nakashima M."/>
            <person name="Nakama Y."/>
            <person name="Nakamichi Y."/>
            <person name="Nakamura M."/>
            <person name="Meguro A."/>
            <person name="Negishi M."/>
            <person name="Ohta I."/>
            <person name="Ohta T."/>
            <person name="Okamoto M."/>
            <person name="Ono N."/>
            <person name="Saji S."/>
            <person name="Sakaguchi M."/>
            <person name="Sakai K."/>
            <person name="Shibata M."/>
            <person name="Shimokawa T."/>
            <person name="Song J."/>
            <person name="Takazaki Y."/>
            <person name="Terasawa K."/>
            <person name="Tsugane M."/>
            <person name="Tsuji K."/>
            <person name="Ueda S."/>
            <person name="Waki K."/>
            <person name="Yamagata H."/>
            <person name="Yamamoto M."/>
            <person name="Yamamoto S."/>
            <person name="Yamane H."/>
            <person name="Yoshiki S."/>
            <person name="Yoshihara R."/>
            <person name="Yukawa K."/>
            <person name="Zhong H."/>
            <person name="Yano M."/>
            <person name="Yuan Q."/>
            <person name="Ouyang S."/>
            <person name="Liu J."/>
            <person name="Jones K.M."/>
            <person name="Gansberger K."/>
            <person name="Moffat K."/>
            <person name="Hill J."/>
            <person name="Bera J."/>
            <person name="Fadrosh D."/>
            <person name="Jin S."/>
            <person name="Johri S."/>
            <person name="Kim M."/>
            <person name="Overton L."/>
            <person name="Reardon M."/>
            <person name="Tsitrin T."/>
            <person name="Vuong H."/>
            <person name="Weaver B."/>
            <person name="Ciecko A."/>
            <person name="Tallon L."/>
            <person name="Jackson J."/>
            <person name="Pai G."/>
            <person name="Aken S.V."/>
            <person name="Utterback T."/>
            <person name="Reidmuller S."/>
            <person name="Feldblyum T."/>
            <person name="Hsiao J."/>
            <person name="Zismann V."/>
            <person name="Iobst S."/>
            <person name="de Vazeille A.R."/>
            <person name="Buell C.R."/>
            <person name="Ying K."/>
            <person name="Li Y."/>
            <person name="Lu T."/>
            <person name="Huang Y."/>
            <person name="Zhao Q."/>
            <person name="Feng Q."/>
            <person name="Zhang L."/>
            <person name="Zhu J."/>
            <person name="Weng Q."/>
            <person name="Mu J."/>
            <person name="Lu Y."/>
            <person name="Fan D."/>
            <person name="Liu Y."/>
            <person name="Guan J."/>
            <person name="Zhang Y."/>
            <person name="Yu S."/>
            <person name="Liu X."/>
            <person name="Zhang Y."/>
            <person name="Hong G."/>
            <person name="Han B."/>
            <person name="Choisne N."/>
            <person name="Demange N."/>
            <person name="Orjeda G."/>
            <person name="Samain S."/>
            <person name="Cattolico L."/>
            <person name="Pelletier E."/>
            <person name="Couloux A."/>
            <person name="Segurens B."/>
            <person name="Wincker P."/>
            <person name="D'Hont A."/>
            <person name="Scarpelli C."/>
            <person name="Weissenbach J."/>
            <person name="Salanoubat M."/>
            <person name="Quetier F."/>
            <person name="Yu Y."/>
            <person name="Kim H.R."/>
            <person name="Rambo T."/>
            <person name="Currie J."/>
            <person name="Collura K."/>
            <person name="Luo M."/>
            <person name="Yang T."/>
            <person name="Ammiraju J.S.S."/>
            <person name="Engler F."/>
            <person name="Soderlund C."/>
            <person name="Wing R.A."/>
            <person name="Palmer L.E."/>
            <person name="de la Bastide M."/>
            <person name="Spiegel L."/>
            <person name="Nascimento L."/>
            <person name="Zutavern T."/>
            <person name="O'Shaughnessy A."/>
            <person name="Dike S."/>
            <person name="Dedhia N."/>
            <person name="Preston R."/>
            <person name="Balija V."/>
            <person name="McCombie W.R."/>
            <person name="Chow T."/>
            <person name="Chen H."/>
            <person name="Chung M."/>
            <person name="Chen C."/>
            <person name="Shaw J."/>
            <person name="Wu H."/>
            <person name="Hsiao K."/>
            <person name="Chao Y."/>
            <person name="Chu M."/>
            <person name="Cheng C."/>
            <person name="Hour A."/>
            <person name="Lee P."/>
            <person name="Lin S."/>
            <person name="Lin Y."/>
            <person name="Liou J."/>
            <person name="Liu S."/>
            <person name="Hsing Y."/>
            <person name="Raghuvanshi S."/>
            <person name="Mohanty A."/>
            <person name="Bharti A.K."/>
            <person name="Gaur A."/>
            <person name="Gupta V."/>
            <person name="Kumar D."/>
            <person name="Ravi V."/>
            <person name="Vij S."/>
            <person name="Kapur A."/>
            <person name="Khurana P."/>
            <person name="Khurana P."/>
            <person name="Khurana J.P."/>
            <person name="Tyagi A.K."/>
            <person name="Gaikwad K."/>
            <person name="Singh A."/>
            <person name="Dalal V."/>
            <person name="Srivastava S."/>
            <person name="Dixit A."/>
            <person name="Pal A.K."/>
            <person name="Ghazi I.A."/>
            <person name="Yadav M."/>
            <person name="Pandit A."/>
            <person name="Bhargava A."/>
            <person name="Sureshbabu K."/>
            <person name="Batra K."/>
            <person name="Sharma T.R."/>
            <person name="Mohapatra T."/>
            <person name="Singh N.K."/>
            <person name="Messing J."/>
            <person name="Nelson A.B."/>
            <person name="Fuks G."/>
            <person name="Kavchok S."/>
            <person name="Keizer G."/>
            <person name="Linton E."/>
            <person name="Llaca V."/>
            <person name="Song R."/>
            <person name="Tanyolac B."/>
            <person name="Young S."/>
            <person name="Ho-Il K."/>
            <person name="Hahn J.H."/>
            <person name="Sangsakoo G."/>
            <person name="Vanavichit A."/>
            <person name="de Mattos Luiz.A.T."/>
            <person name="Zimmer P.D."/>
            <person name="Malone G."/>
            <person name="Dellagostin O."/>
            <person name="de Oliveira A.C."/>
            <person name="Bevan M."/>
            <person name="Bancroft I."/>
            <person name="Minx P."/>
            <person name="Cordum H."/>
            <person name="Wilson R."/>
            <person name="Cheng Z."/>
            <person name="Jin W."/>
            <person name="Jiang J."/>
            <person name="Leong S.A."/>
            <person name="Iwama H."/>
            <person name="Gojobori T."/>
            <person name="Itoh T."/>
            <person name="Niimura Y."/>
            <person name="Fujii Y."/>
            <person name="Habara T."/>
            <person name="Sakai H."/>
            <person name="Sato Y."/>
            <person name="Wilson G."/>
            <person name="Kumar K."/>
            <person name="McCouch S."/>
            <person name="Juretic N."/>
            <person name="Hoen D."/>
            <person name="Wright S."/>
            <person name="Bruskiewich R."/>
            <person name="Bureau T."/>
            <person name="Miyao A."/>
            <person name="Hirochika H."/>
            <person name="Nishikawa T."/>
            <person name="Kadowaki K."/>
            <person name="Sugiura M."/>
            <person name="Burr B."/>
            <person name="Sasaki T."/>
        </authorList>
    </citation>
    <scope>NUCLEOTIDE SEQUENCE [LARGE SCALE GENOMIC DNA]</scope>
    <source>
        <strain evidence="3">cv. Nipponbare</strain>
    </source>
</reference>
<reference evidence="3" key="6">
    <citation type="journal article" date="2008" name="Nucleic Acids Res.">
        <title>The rice annotation project database (RAP-DB): 2008 update.</title>
        <authorList>
            <consortium name="The rice annotation project (RAP)"/>
        </authorList>
    </citation>
    <scope>GENOME REANNOTATION</scope>
    <source>
        <strain evidence="3">cv. Nipponbare</strain>
    </source>
</reference>
<name>Q6YX26_ORYSJ</name>
<dbReference type="EMBL" id="AP008214">
    <property type="protein sequence ID" value="BAH94092.1"/>
    <property type="molecule type" value="Genomic_DNA"/>
</dbReference>
<evidence type="ECO:0000313" key="2">
    <source>
        <dbReference type="EMBL" id="BAH94092.1"/>
    </source>
</evidence>
<reference evidence="2" key="7">
    <citation type="submission" date="2012-08" db="EMBL/GenBank/DDBJ databases">
        <title>Oryza sativa nipponbare(GA3) genomic DNA, chromosome 8.</title>
        <authorList>
            <consortium name="IRGSP(International Rice Genome Sequencing Project)"/>
        </authorList>
    </citation>
    <scope>NUCLEOTIDE SEQUENCE</scope>
</reference>